<feature type="region of interest" description="Disordered" evidence="1">
    <location>
        <begin position="119"/>
        <end position="153"/>
    </location>
</feature>
<sequence>MTHCTKITPSPAKSEISSAVVKEEGLSHLAVDDVISAAVDKLRRESATRARGGKEKQGYVVLHGRQTEVFPNWPAASARVTKFHGARFKGYYAMEDAIKAWSYACSHDLVGLDPPVARTPPSSPVLRPSPLSASPALPASPASPASPALPAGGGPPRCCRFRPALPALPAFPASPALPAGGGPLRYSRFRPALPASPASPALPAGGGPPRSSRFRPALPALPAFPASPALPAGGRPPRYSRFRPALPASPASPALPAGGGPPRSSRFRPCQTAETARVSPANEACYWVVTAGDHPGVYLGLTAARAAAGNHRAPVLFKDTDGEGSAAIAFTKMYMSGQVRK</sequence>
<reference evidence="3 4" key="1">
    <citation type="journal article" date="2020" name="ISME J.">
        <title>Uncovering the hidden diversity of litter-decomposition mechanisms in mushroom-forming fungi.</title>
        <authorList>
            <person name="Floudas D."/>
            <person name="Bentzer J."/>
            <person name="Ahren D."/>
            <person name="Johansson T."/>
            <person name="Persson P."/>
            <person name="Tunlid A."/>
        </authorList>
    </citation>
    <scope>NUCLEOTIDE SEQUENCE [LARGE SCALE GENOMIC DNA]</scope>
    <source>
        <strain evidence="3 4">CBS 661.87</strain>
    </source>
</reference>
<dbReference type="InterPro" id="IPR009027">
    <property type="entry name" value="Ribosomal_bL9/RNase_H1_N"/>
</dbReference>
<keyword evidence="4" id="KW-1185">Reference proteome</keyword>
<evidence type="ECO:0000313" key="4">
    <source>
        <dbReference type="Proteomes" id="UP000565441"/>
    </source>
</evidence>
<dbReference type="InterPro" id="IPR037056">
    <property type="entry name" value="RNase_H1_N_sf"/>
</dbReference>
<evidence type="ECO:0000256" key="1">
    <source>
        <dbReference type="SAM" id="MobiDB-lite"/>
    </source>
</evidence>
<dbReference type="Gene3D" id="3.40.970.10">
    <property type="entry name" value="Ribonuclease H1, N-terminal domain"/>
    <property type="match status" value="1"/>
</dbReference>
<dbReference type="OrthoDB" id="3254429at2759"/>
<dbReference type="Proteomes" id="UP000565441">
    <property type="component" value="Unassembled WGS sequence"/>
</dbReference>
<feature type="domain" description="Ribonuclease H1 N-terminal" evidence="2">
    <location>
        <begin position="59"/>
        <end position="98"/>
    </location>
</feature>
<dbReference type="SUPFAM" id="SSF55658">
    <property type="entry name" value="L9 N-domain-like"/>
    <property type="match status" value="1"/>
</dbReference>
<feature type="compositionally biased region" description="Low complexity" evidence="1">
    <location>
        <begin position="124"/>
        <end position="150"/>
    </location>
</feature>
<feature type="compositionally biased region" description="Low complexity" evidence="1">
    <location>
        <begin position="197"/>
        <end position="232"/>
    </location>
</feature>
<gene>
    <name evidence="3" type="ORF">D9615_010627</name>
</gene>
<dbReference type="EMBL" id="JAACJP010000075">
    <property type="protein sequence ID" value="KAF5366698.1"/>
    <property type="molecule type" value="Genomic_DNA"/>
</dbReference>
<accession>A0A8H5LRD2</accession>
<proteinExistence type="predicted"/>
<comment type="caution">
    <text evidence="3">The sequence shown here is derived from an EMBL/GenBank/DDBJ whole genome shotgun (WGS) entry which is preliminary data.</text>
</comment>
<dbReference type="InterPro" id="IPR011320">
    <property type="entry name" value="RNase_H1_N"/>
</dbReference>
<name>A0A8H5LRD2_9AGAR</name>
<protein>
    <recommendedName>
        <fullName evidence="2">Ribonuclease H1 N-terminal domain-containing protein</fullName>
    </recommendedName>
</protein>
<evidence type="ECO:0000259" key="2">
    <source>
        <dbReference type="Pfam" id="PF01693"/>
    </source>
</evidence>
<dbReference type="Pfam" id="PF01693">
    <property type="entry name" value="Cauli_VI"/>
    <property type="match status" value="1"/>
</dbReference>
<feature type="region of interest" description="Disordered" evidence="1">
    <location>
        <begin position="197"/>
        <end position="269"/>
    </location>
</feature>
<evidence type="ECO:0000313" key="3">
    <source>
        <dbReference type="EMBL" id="KAF5366698.1"/>
    </source>
</evidence>
<dbReference type="AlphaFoldDB" id="A0A8H5LRD2"/>
<feature type="compositionally biased region" description="Low complexity" evidence="1">
    <location>
        <begin position="242"/>
        <end position="269"/>
    </location>
</feature>
<organism evidence="3 4">
    <name type="scientific">Tricholomella constricta</name>
    <dbReference type="NCBI Taxonomy" id="117010"/>
    <lineage>
        <taxon>Eukaryota</taxon>
        <taxon>Fungi</taxon>
        <taxon>Dikarya</taxon>
        <taxon>Basidiomycota</taxon>
        <taxon>Agaricomycotina</taxon>
        <taxon>Agaricomycetes</taxon>
        <taxon>Agaricomycetidae</taxon>
        <taxon>Agaricales</taxon>
        <taxon>Tricholomatineae</taxon>
        <taxon>Lyophyllaceae</taxon>
        <taxon>Tricholomella</taxon>
    </lineage>
</organism>